<organism evidence="1 2">
    <name type="scientific">Grylomicrobium aquisgranensis</name>
    <dbReference type="NCBI Taxonomy" id="2926318"/>
    <lineage>
        <taxon>Bacteria</taxon>
        <taxon>Bacillati</taxon>
        <taxon>Bacillota</taxon>
        <taxon>Erysipelotrichia</taxon>
        <taxon>Erysipelotrichales</taxon>
        <taxon>Erysipelotrichaceae</taxon>
        <taxon>Grylomicrobium</taxon>
    </lineage>
</organism>
<dbReference type="Pfam" id="PF04816">
    <property type="entry name" value="TrmK"/>
    <property type="match status" value="1"/>
</dbReference>
<dbReference type="Gene3D" id="3.40.50.150">
    <property type="entry name" value="Vaccinia Virus protein VP39"/>
    <property type="match status" value="1"/>
</dbReference>
<keyword evidence="1" id="KW-0808">Transferase</keyword>
<dbReference type="PANTHER" id="PTHR38451">
    <property type="entry name" value="TRNA (ADENINE(22)-N(1))-METHYLTRANSFERASE"/>
    <property type="match status" value="1"/>
</dbReference>
<dbReference type="SUPFAM" id="SSF53335">
    <property type="entry name" value="S-adenosyl-L-methionine-dependent methyltransferases"/>
    <property type="match status" value="1"/>
</dbReference>
<dbReference type="AlphaFoldDB" id="A0AB35U441"/>
<dbReference type="RefSeq" id="WP_370595614.1">
    <property type="nucleotide sequence ID" value="NZ_JALBUR010000005.1"/>
</dbReference>
<dbReference type="GO" id="GO:0160105">
    <property type="term" value="F:tRNA (adenine(22)-N1)-methyltransferase activity"/>
    <property type="evidence" value="ECO:0007669"/>
    <property type="project" value="InterPro"/>
</dbReference>
<protein>
    <submittedName>
        <fullName evidence="1">Class I SAM-dependent methyltransferase</fullName>
    </submittedName>
</protein>
<gene>
    <name evidence="1" type="ORF">MOZ60_03100</name>
</gene>
<reference evidence="1 2" key="1">
    <citation type="submission" date="2022-03" db="EMBL/GenBank/DDBJ databases">
        <title>Novel taxa within the pig intestine.</title>
        <authorList>
            <person name="Wylensek D."/>
            <person name="Bishof K."/>
            <person name="Afrizal A."/>
            <person name="Clavel T."/>
        </authorList>
    </citation>
    <scope>NUCLEOTIDE SEQUENCE [LARGE SCALE GENOMIC DNA]</scope>
    <source>
        <strain evidence="1 2">CLA-KB-P133</strain>
    </source>
</reference>
<dbReference type="GO" id="GO:0032259">
    <property type="term" value="P:methylation"/>
    <property type="evidence" value="ECO:0007669"/>
    <property type="project" value="UniProtKB-KW"/>
</dbReference>
<name>A0AB35U441_9FIRM</name>
<dbReference type="EMBL" id="JALBUR010000005">
    <property type="protein sequence ID" value="MDX8419077.1"/>
    <property type="molecule type" value="Genomic_DNA"/>
</dbReference>
<proteinExistence type="predicted"/>
<evidence type="ECO:0000313" key="1">
    <source>
        <dbReference type="EMBL" id="MDX8419077.1"/>
    </source>
</evidence>
<sequence length="225" mass="25112">MMKRLQVLTDMVPSGLVTADIGTDHAWLPVMLVEQHKAARVYACDVRKGPLHQAAANIVANHMEKEITLVLSNGFANVPQDAQCAVIAGMGVHTIISILDADADRTAQFAAIITEANDDPITMRRWIAAKQYKITDERVISENRHDYTAIAFVPKKTDVPYTEEDLILGPILSKHPEEGYISFLKRRTQKLHHILSLRKDESSDTKKLRAEASIMDAFLQDADNI</sequence>
<dbReference type="InterPro" id="IPR006901">
    <property type="entry name" value="TrmK"/>
</dbReference>
<dbReference type="Proteomes" id="UP001286174">
    <property type="component" value="Unassembled WGS sequence"/>
</dbReference>
<dbReference type="PIRSF" id="PIRSF018637">
    <property type="entry name" value="TrmK"/>
    <property type="match status" value="1"/>
</dbReference>
<evidence type="ECO:0000313" key="2">
    <source>
        <dbReference type="Proteomes" id="UP001286174"/>
    </source>
</evidence>
<keyword evidence="1" id="KW-0489">Methyltransferase</keyword>
<accession>A0AB35U441</accession>
<dbReference type="PANTHER" id="PTHR38451:SF1">
    <property type="entry name" value="TRNA (ADENINE(22)-N(1))-METHYLTRANSFERASE"/>
    <property type="match status" value="1"/>
</dbReference>
<comment type="caution">
    <text evidence="1">The sequence shown here is derived from an EMBL/GenBank/DDBJ whole genome shotgun (WGS) entry which is preliminary data.</text>
</comment>
<keyword evidence="2" id="KW-1185">Reference proteome</keyword>
<dbReference type="InterPro" id="IPR029063">
    <property type="entry name" value="SAM-dependent_MTases_sf"/>
</dbReference>